<dbReference type="Proteomes" id="UP000008312">
    <property type="component" value="Unassembled WGS sequence"/>
</dbReference>
<evidence type="ECO:0000256" key="1">
    <source>
        <dbReference type="SAM" id="Phobius"/>
    </source>
</evidence>
<keyword evidence="1" id="KW-0472">Membrane</keyword>
<dbReference type="GeneID" id="24918374"/>
<organism evidence="2">
    <name type="scientific">Blastocystis hominis</name>
    <dbReference type="NCBI Taxonomy" id="12968"/>
    <lineage>
        <taxon>Eukaryota</taxon>
        <taxon>Sar</taxon>
        <taxon>Stramenopiles</taxon>
        <taxon>Bigyra</taxon>
        <taxon>Opalozoa</taxon>
        <taxon>Opalinata</taxon>
        <taxon>Blastocystidae</taxon>
        <taxon>Blastocystis</taxon>
    </lineage>
</organism>
<keyword evidence="1" id="KW-0812">Transmembrane</keyword>
<reference evidence="2" key="1">
    <citation type="submission" date="2010-02" db="EMBL/GenBank/DDBJ databases">
        <title>Sequencing and annotation of the Blastocystis hominis genome.</title>
        <authorList>
            <person name="Wincker P."/>
        </authorList>
    </citation>
    <scope>NUCLEOTIDE SEQUENCE</scope>
    <source>
        <strain evidence="2">Singapore isolate B</strain>
    </source>
</reference>
<dbReference type="EMBL" id="FN668639">
    <property type="protein sequence ID" value="CBK20841.2"/>
    <property type="molecule type" value="Genomic_DNA"/>
</dbReference>
<accession>D8LX46</accession>
<proteinExistence type="predicted"/>
<dbReference type="InParanoid" id="D8LX46"/>
<gene>
    <name evidence="2" type="ORF">GSBLH_T00001095001</name>
</gene>
<protein>
    <submittedName>
        <fullName evidence="2">Uncharacterized protein</fullName>
    </submittedName>
</protein>
<feature type="transmembrane region" description="Helical" evidence="1">
    <location>
        <begin position="20"/>
        <end position="40"/>
    </location>
</feature>
<evidence type="ECO:0000313" key="3">
    <source>
        <dbReference type="Proteomes" id="UP000008312"/>
    </source>
</evidence>
<sequence>MTCVFTVHRFEKPNQTASSLFPPIIKLIALELLSAFLFCINTQSY</sequence>
<name>D8LX46_BLAHO</name>
<dbReference type="RefSeq" id="XP_012894889.1">
    <property type="nucleotide sequence ID" value="XM_013039435.1"/>
</dbReference>
<evidence type="ECO:0000313" key="2">
    <source>
        <dbReference type="EMBL" id="CBK20841.2"/>
    </source>
</evidence>
<keyword evidence="3" id="KW-1185">Reference proteome</keyword>
<dbReference type="AlphaFoldDB" id="D8LX46"/>
<keyword evidence="1" id="KW-1133">Transmembrane helix</keyword>